<evidence type="ECO:0000256" key="1">
    <source>
        <dbReference type="ARBA" id="ARBA00004448"/>
    </source>
</evidence>
<comment type="function">
    <text evidence="12">Component of the PAM complex, a complex required for the translocation of transit peptide-containing proteins from the inner membrane into the mitochondrial matrix in an ATP-dependent manner.</text>
</comment>
<comment type="subcellular location">
    <subcellularLocation>
        <location evidence="1 12">Mitochondrion inner membrane</location>
        <topology evidence="1 12">Multi-pass membrane protein</topology>
    </subcellularLocation>
</comment>
<keyword evidence="3 12" id="KW-0813">Transport</keyword>
<evidence type="ECO:0000313" key="14">
    <source>
        <dbReference type="Proteomes" id="UP000706124"/>
    </source>
</evidence>
<evidence type="ECO:0000256" key="2">
    <source>
        <dbReference type="ARBA" id="ARBA00006837"/>
    </source>
</evidence>
<dbReference type="InterPro" id="IPR013875">
    <property type="entry name" value="Pam17"/>
</dbReference>
<reference evidence="13 14" key="1">
    <citation type="journal article" date="2020" name="bioRxiv">
        <title>Whole genome comparisons of ergot fungi reveals the divergence and evolution of species within the genus Claviceps are the result of varying mechanisms driving genome evolution and host range expansion.</title>
        <authorList>
            <person name="Wyka S.A."/>
            <person name="Mondo S.J."/>
            <person name="Liu M."/>
            <person name="Dettman J."/>
            <person name="Nalam V."/>
            <person name="Broders K.D."/>
        </authorList>
    </citation>
    <scope>NUCLEOTIDE SEQUENCE [LARGE SCALE GENOMIC DNA]</scope>
    <source>
        <strain evidence="13 14">CCC 1485</strain>
    </source>
</reference>
<keyword evidence="8 12" id="KW-1133">Transmembrane helix</keyword>
<evidence type="ECO:0000256" key="3">
    <source>
        <dbReference type="ARBA" id="ARBA00022448"/>
    </source>
</evidence>
<dbReference type="GO" id="GO:0030150">
    <property type="term" value="P:protein import into mitochondrial matrix"/>
    <property type="evidence" value="ECO:0007669"/>
    <property type="project" value="UniProtKB-UniRule"/>
</dbReference>
<keyword evidence="4 12" id="KW-0812">Transmembrane</keyword>
<dbReference type="GO" id="GO:0001405">
    <property type="term" value="C:PAM complex, Tim23 associated import motor"/>
    <property type="evidence" value="ECO:0007669"/>
    <property type="project" value="UniProtKB-UniRule"/>
</dbReference>
<dbReference type="OrthoDB" id="5970083at2759"/>
<dbReference type="PANTHER" id="PTHR28021">
    <property type="entry name" value="PRESEQUENCE TRANSLOCATED-ASSOCIATED MOTOR SUBUNIT PAM17, MITOCHONDRIAL"/>
    <property type="match status" value="1"/>
</dbReference>
<keyword evidence="6 12" id="KW-0653">Protein transport</keyword>
<evidence type="ECO:0000256" key="11">
    <source>
        <dbReference type="ARBA" id="ARBA00023136"/>
    </source>
</evidence>
<keyword evidence="10 12" id="KW-0496">Mitochondrion</keyword>
<gene>
    <name evidence="13" type="ORF">E4U60_006449</name>
</gene>
<evidence type="ECO:0000256" key="5">
    <source>
        <dbReference type="ARBA" id="ARBA00022792"/>
    </source>
</evidence>
<protein>
    <recommendedName>
        <fullName evidence="12">Presequence translocated-associated motor subunit PAM17</fullName>
    </recommendedName>
</protein>
<evidence type="ECO:0000256" key="7">
    <source>
        <dbReference type="ARBA" id="ARBA00022946"/>
    </source>
</evidence>
<comment type="similarity">
    <text evidence="2 12">Belongs to the PAM17 family.</text>
</comment>
<name>A0A9P7SEM0_9HYPO</name>
<dbReference type="Proteomes" id="UP000706124">
    <property type="component" value="Unassembled WGS sequence"/>
</dbReference>
<comment type="caution">
    <text evidence="13">The sequence shown here is derived from an EMBL/GenBank/DDBJ whole genome shotgun (WGS) entry which is preliminary data.</text>
</comment>
<evidence type="ECO:0000313" key="13">
    <source>
        <dbReference type="EMBL" id="KAG5931143.1"/>
    </source>
</evidence>
<keyword evidence="5 12" id="KW-0999">Mitochondrion inner membrane</keyword>
<dbReference type="EMBL" id="SRPO01000621">
    <property type="protein sequence ID" value="KAG5931143.1"/>
    <property type="molecule type" value="Genomic_DNA"/>
</dbReference>
<feature type="transmembrane region" description="Helical" evidence="12">
    <location>
        <begin position="142"/>
        <end position="165"/>
    </location>
</feature>
<keyword evidence="7" id="KW-0809">Transit peptide</keyword>
<evidence type="ECO:0000256" key="6">
    <source>
        <dbReference type="ARBA" id="ARBA00022927"/>
    </source>
</evidence>
<evidence type="ECO:0000256" key="12">
    <source>
        <dbReference type="RuleBase" id="RU367146"/>
    </source>
</evidence>
<dbReference type="Pfam" id="PF08566">
    <property type="entry name" value="Pam17"/>
    <property type="match status" value="1"/>
</dbReference>
<evidence type="ECO:0000256" key="8">
    <source>
        <dbReference type="ARBA" id="ARBA00022989"/>
    </source>
</evidence>
<keyword evidence="9 12" id="KW-0811">Translocation</keyword>
<accession>A0A9P7SEM0</accession>
<evidence type="ECO:0000256" key="4">
    <source>
        <dbReference type="ARBA" id="ARBA00022692"/>
    </source>
</evidence>
<evidence type="ECO:0000256" key="10">
    <source>
        <dbReference type="ARBA" id="ARBA00023128"/>
    </source>
</evidence>
<sequence>MSSSLTALALRLPRPSHTAAVTRCCSKASMSTIITASAATTRPACLARATASPLRNRIEAKSVRNCSSSSSSTSSSGLVRSSKPMTRCVSLTNTTYPLSITSQARTFATGSTFHSPAAAELDARLDWDTFFKLRLRRRRLQLFFSLTAGVLGGGAGAVFLSTGLAEPLVMQVPLDPFVSLGLMTMACGGLGWLVGPSIGNQAFYLMNRRLKTQMMQKESEFFARVKKNRANPANSSASNPVPDYYGEKIQSVAGYRRWLQDQRAFNRKKTRAFV</sequence>
<evidence type="ECO:0000256" key="9">
    <source>
        <dbReference type="ARBA" id="ARBA00023010"/>
    </source>
</evidence>
<keyword evidence="11 12" id="KW-0472">Membrane</keyword>
<proteinExistence type="inferred from homology"/>
<dbReference type="AlphaFoldDB" id="A0A9P7SEM0"/>
<comment type="subunit">
    <text evidence="12">Component of the PAM complex.</text>
</comment>
<dbReference type="PANTHER" id="PTHR28021:SF1">
    <property type="entry name" value="PRESEQUENCE TRANSLOCATED-ASSOCIATED MOTOR SUBUNIT PAM17, MITOCHONDRIAL"/>
    <property type="match status" value="1"/>
</dbReference>
<organism evidence="13 14">
    <name type="scientific">Claviceps pazoutovae</name>
    <dbReference type="NCBI Taxonomy" id="1649127"/>
    <lineage>
        <taxon>Eukaryota</taxon>
        <taxon>Fungi</taxon>
        <taxon>Dikarya</taxon>
        <taxon>Ascomycota</taxon>
        <taxon>Pezizomycotina</taxon>
        <taxon>Sordariomycetes</taxon>
        <taxon>Hypocreomycetidae</taxon>
        <taxon>Hypocreales</taxon>
        <taxon>Clavicipitaceae</taxon>
        <taxon>Claviceps</taxon>
    </lineage>
</organism>
<keyword evidence="14" id="KW-1185">Reference proteome</keyword>
<feature type="transmembrane region" description="Helical" evidence="12">
    <location>
        <begin position="177"/>
        <end position="205"/>
    </location>
</feature>